<dbReference type="EMBL" id="CAXAMN010010924">
    <property type="protein sequence ID" value="CAK9033108.1"/>
    <property type="molecule type" value="Genomic_DNA"/>
</dbReference>
<comment type="catalytic activity">
    <reaction evidence="1">
        <text>cytidine(4) in tRNA(Pro) + S-adenosyl-L-methionine = 2'-O-methylcytidine(4) in tRNA(Pro) + S-adenosyl-L-homocysteine + H(+)</text>
        <dbReference type="Rhea" id="RHEA:32767"/>
        <dbReference type="Rhea" id="RHEA-COMP:10397"/>
        <dbReference type="Rhea" id="RHEA-COMP:10398"/>
        <dbReference type="ChEBI" id="CHEBI:15378"/>
        <dbReference type="ChEBI" id="CHEBI:57856"/>
        <dbReference type="ChEBI" id="CHEBI:59789"/>
        <dbReference type="ChEBI" id="CHEBI:74495"/>
        <dbReference type="ChEBI" id="CHEBI:82748"/>
        <dbReference type="EC" id="2.1.1.225"/>
    </reaction>
</comment>
<dbReference type="PANTHER" id="PTHR12998">
    <property type="entry name" value="TRNA:M(4)X MODIFICATION ENZYME TRM13 HOMOLOG"/>
    <property type="match status" value="1"/>
</dbReference>
<comment type="caution">
    <text evidence="3">The sequence shown here is derived from an EMBL/GenBank/DDBJ whole genome shotgun (WGS) entry which is preliminary data.</text>
</comment>
<keyword evidence="1" id="KW-0819">tRNA processing</keyword>
<comment type="similarity">
    <text evidence="1">Belongs to the methyltransferase TRM13 family.</text>
</comment>
<evidence type="ECO:0000313" key="3">
    <source>
        <dbReference type="EMBL" id="CAK9033108.1"/>
    </source>
</evidence>
<evidence type="ECO:0000259" key="2">
    <source>
        <dbReference type="Pfam" id="PF05206"/>
    </source>
</evidence>
<comment type="function">
    <text evidence="1">tRNA methylase which 2'-O-methylates cytidine(4) in tRNA(Pro) and tRNA(Gly)(GCC), and adenosine(4) in tRNA(His).</text>
</comment>
<dbReference type="InterPro" id="IPR007871">
    <property type="entry name" value="Methyltransferase_TRM13"/>
</dbReference>
<dbReference type="Pfam" id="PF05206">
    <property type="entry name" value="TRM13"/>
    <property type="match status" value="1"/>
</dbReference>
<feature type="domain" description="Methyltransferase TRM13" evidence="2">
    <location>
        <begin position="124"/>
        <end position="211"/>
    </location>
</feature>
<protein>
    <recommendedName>
        <fullName evidence="1">tRNA:m(4)X modification enzyme TRM13</fullName>
        <ecNumber evidence="1">2.1.1.225</ecNumber>
    </recommendedName>
</protein>
<name>A0ABP0L3J1_9DINO</name>
<evidence type="ECO:0000313" key="4">
    <source>
        <dbReference type="Proteomes" id="UP001642484"/>
    </source>
</evidence>
<keyword evidence="1" id="KW-0949">S-adenosyl-L-methionine</keyword>
<accession>A0ABP0L3J1</accession>
<evidence type="ECO:0000256" key="1">
    <source>
        <dbReference type="RuleBase" id="RU367103"/>
    </source>
</evidence>
<gene>
    <name evidence="3" type="ORF">CCMP2556_LOCUS18940</name>
</gene>
<sequence>MSLPERVTVYLLSTSSETCSLDRSLDKSSLLGLTGDVFTRHKFENKQEQRDEQVLRLRVDIADFHLKEFLSAPLEAASLPSAVELSGGALSVSSSEAFLGPAERLQELWQSAAAFQASGPWPPSRLVACAKHLCGGATDIALRSLKAFPAEAGSKGGVMVCVATCCHHRCDVDSYVNRPFLEALGLCNSPEDFLQLVSTAGWAVGGEGRRDVQKRRVGMMAKRILDLGRVAWLRKELHLDDASLTEYISKDRQEGLLLDLSVFTDPPQPYQVWKANPVEVTNKNEPELLGHLAIAGYTKALWDLPKDQLPPTASAKHGKVIAGFYQVFKDHVPHLEALQQYLTDPNSPTCSLTFPPRRPGNPENGAGRAGRDEWLGASEKTSADAVLLIEALDRWVGAGVLELHFPTDVSGKRDLLRSASQLRTGPRVSSFSSDVDLAVPDPAEVERPDFLFSNVDRFRKRKAPPRPKARGTGTRAAVGSSDIGVEVEGDSIPPGEAVFQWWSFAQRMTEDDDVNRNSGGVIRIQEVLAIGSWEAQPTHGSEQHRGETFREQFLPSSRVTVNHPHFDDESRFTQNCFVQFQRGNPRRRRPVRRVRRGEVAGLDLKTGSACSICFSDDGFLIGCGKNHVLCRGCRWAGLRTVVGDVTQTENLMCGCLTIDDRRALQGLAEAADKSLQALLAAPPTDVGEEQEFQMELAQVRRQFQVREVPGDIFQRKVMDWYEMARRRESEHLYYACVHPSCGMDNWILKIDFESEYRSRGLYSWTCRAGHRNSVLPSQKEINEANRNILTHPEFYTHSCGHDSLSLRRFRFCPGCVHEGLLTFAVHDDGCKQWPGSGSGHRHCFCWHCTRNWATGECSHSVACADPGVQQVRRTSDGSGSEKLEIGYVDAQAYIDWVNTGLNCPDTIFAASRVLGPTRQGMLGLEDREQLKAWMEEGTS</sequence>
<comment type="catalytic activity">
    <reaction evidence="1">
        <text>adenosine(4) in tRNA(His) + S-adenosyl-L-methionine = 2'-O-methyladenosine(4) in tRNA(His) + S-adenosyl-L-homocysteine + H(+)</text>
        <dbReference type="Rhea" id="RHEA:43196"/>
        <dbReference type="Rhea" id="RHEA-COMP:10401"/>
        <dbReference type="Rhea" id="RHEA-COMP:10402"/>
        <dbReference type="ChEBI" id="CHEBI:15378"/>
        <dbReference type="ChEBI" id="CHEBI:57856"/>
        <dbReference type="ChEBI" id="CHEBI:59789"/>
        <dbReference type="ChEBI" id="CHEBI:74411"/>
        <dbReference type="ChEBI" id="CHEBI:74477"/>
        <dbReference type="EC" id="2.1.1.225"/>
    </reaction>
</comment>
<dbReference type="PANTHER" id="PTHR12998:SF0">
    <property type="entry name" value="TRNA:M(4)X MODIFICATION ENZYME TRM13 HOMOLOG"/>
    <property type="match status" value="1"/>
</dbReference>
<keyword evidence="1" id="KW-0863">Zinc-finger</keyword>
<organism evidence="3 4">
    <name type="scientific">Durusdinium trenchii</name>
    <dbReference type="NCBI Taxonomy" id="1381693"/>
    <lineage>
        <taxon>Eukaryota</taxon>
        <taxon>Sar</taxon>
        <taxon>Alveolata</taxon>
        <taxon>Dinophyceae</taxon>
        <taxon>Suessiales</taxon>
        <taxon>Symbiodiniaceae</taxon>
        <taxon>Durusdinium</taxon>
    </lineage>
</organism>
<keyword evidence="1" id="KW-0862">Zinc</keyword>
<keyword evidence="4" id="KW-1185">Reference proteome</keyword>
<reference evidence="3 4" key="1">
    <citation type="submission" date="2024-02" db="EMBL/GenBank/DDBJ databases">
        <authorList>
            <person name="Chen Y."/>
            <person name="Shah S."/>
            <person name="Dougan E. K."/>
            <person name="Thang M."/>
            <person name="Chan C."/>
        </authorList>
    </citation>
    <scope>NUCLEOTIDE SEQUENCE [LARGE SCALE GENOMIC DNA]</scope>
</reference>
<keyword evidence="1" id="KW-0489">Methyltransferase</keyword>
<keyword evidence="1" id="KW-0479">Metal-binding</keyword>
<comment type="catalytic activity">
    <reaction evidence="1">
        <text>cytidine(4) in tRNA(Gly)(GCC) + S-adenosyl-L-methionine = 2'-O-methylcytidine(4) in tRNA(Gly)(GCC) + S-adenosyl-L-homocysteine + H(+)</text>
        <dbReference type="Rhea" id="RHEA:43192"/>
        <dbReference type="Rhea" id="RHEA-COMP:10399"/>
        <dbReference type="Rhea" id="RHEA-COMP:10400"/>
        <dbReference type="ChEBI" id="CHEBI:15378"/>
        <dbReference type="ChEBI" id="CHEBI:57856"/>
        <dbReference type="ChEBI" id="CHEBI:59789"/>
        <dbReference type="ChEBI" id="CHEBI:74495"/>
        <dbReference type="ChEBI" id="CHEBI:82748"/>
        <dbReference type="EC" id="2.1.1.225"/>
    </reaction>
</comment>
<proteinExistence type="inferred from homology"/>
<dbReference type="EC" id="2.1.1.225" evidence="1"/>
<dbReference type="InterPro" id="IPR039044">
    <property type="entry name" value="Trm13"/>
</dbReference>
<dbReference type="Proteomes" id="UP001642484">
    <property type="component" value="Unassembled WGS sequence"/>
</dbReference>
<keyword evidence="1" id="KW-0808">Transferase</keyword>